<evidence type="ECO:0000256" key="2">
    <source>
        <dbReference type="ARBA" id="ARBA00009013"/>
    </source>
</evidence>
<evidence type="ECO:0000259" key="7">
    <source>
        <dbReference type="PROSITE" id="PS50801"/>
    </source>
</evidence>
<comment type="function">
    <text evidence="1">In the phosphorylated form it could act as an anti-anti-sigma factor that counteracts SpoIIAB and thus releases sigma f from inhibition.</text>
</comment>
<name>A0ABT9CBQ8_9BACL</name>
<dbReference type="CDD" id="cd07043">
    <property type="entry name" value="STAS_anti-anti-sigma_factors"/>
    <property type="match status" value="1"/>
</dbReference>
<protein>
    <recommendedName>
        <fullName evidence="3 6">Anti-sigma F factor antagonist</fullName>
    </recommendedName>
    <alternativeName>
        <fullName evidence="6">Stage II sporulation protein</fullName>
    </alternativeName>
</protein>
<dbReference type="NCBIfam" id="TIGR02886">
    <property type="entry name" value="spore_II_AA"/>
    <property type="match status" value="1"/>
</dbReference>
<evidence type="ECO:0000256" key="6">
    <source>
        <dbReference type="RuleBase" id="RU003749"/>
    </source>
</evidence>
<evidence type="ECO:0000313" key="9">
    <source>
        <dbReference type="Proteomes" id="UP001240171"/>
    </source>
</evidence>
<dbReference type="InterPro" id="IPR014237">
    <property type="entry name" value="Anti-sigma_F_ant"/>
</dbReference>
<comment type="caution">
    <text evidence="8">The sequence shown here is derived from an EMBL/GenBank/DDBJ whole genome shotgun (WGS) entry which is preliminary data.</text>
</comment>
<gene>
    <name evidence="8" type="primary">spoIIAA</name>
    <name evidence="8" type="ORF">Q5741_01700</name>
</gene>
<keyword evidence="5" id="KW-0749">Sporulation</keyword>
<evidence type="ECO:0000256" key="3">
    <source>
        <dbReference type="ARBA" id="ARBA00020784"/>
    </source>
</evidence>
<accession>A0ABT9CBQ8</accession>
<dbReference type="EMBL" id="JAUQTB010000001">
    <property type="protein sequence ID" value="MDO7905126.1"/>
    <property type="molecule type" value="Genomic_DNA"/>
</dbReference>
<dbReference type="InterPro" id="IPR036513">
    <property type="entry name" value="STAS_dom_sf"/>
</dbReference>
<dbReference type="Pfam" id="PF01740">
    <property type="entry name" value="STAS"/>
    <property type="match status" value="1"/>
</dbReference>
<sequence>MNLQVEMEHHRGVLIVRLTGELDHHTADLVRLQMDEAIQRRQCEHVVLSLNGLQFMDSSGLGVILGRYKLIKQKGGKMAVCDVNPSIYRLLEMSGLFKIMPIYENEGMALSGLEVVS</sequence>
<proteinExistence type="inferred from homology"/>
<comment type="similarity">
    <text evidence="2 6">Belongs to the anti-sigma-factor antagonist family.</text>
</comment>
<dbReference type="PANTHER" id="PTHR33495:SF2">
    <property type="entry name" value="ANTI-SIGMA FACTOR ANTAGONIST TM_1081-RELATED"/>
    <property type="match status" value="1"/>
</dbReference>
<evidence type="ECO:0000256" key="4">
    <source>
        <dbReference type="ARBA" id="ARBA00022553"/>
    </source>
</evidence>
<dbReference type="PROSITE" id="PS50801">
    <property type="entry name" value="STAS"/>
    <property type="match status" value="1"/>
</dbReference>
<dbReference type="NCBIfam" id="TIGR00377">
    <property type="entry name" value="ant_ant_sig"/>
    <property type="match status" value="1"/>
</dbReference>
<reference evidence="8 9" key="1">
    <citation type="submission" date="2023-07" db="EMBL/GenBank/DDBJ databases">
        <title>Paenibacillus sp. JX-17 nov. isolated from soil.</title>
        <authorList>
            <person name="Wan Y."/>
            <person name="Liu B."/>
        </authorList>
    </citation>
    <scope>NUCLEOTIDE SEQUENCE [LARGE SCALE GENOMIC DNA]</scope>
    <source>
        <strain evidence="8 9">JX-17</strain>
    </source>
</reference>
<dbReference type="InterPro" id="IPR003658">
    <property type="entry name" value="Anti-sigma_ant"/>
</dbReference>
<evidence type="ECO:0000256" key="1">
    <source>
        <dbReference type="ARBA" id="ARBA00001976"/>
    </source>
</evidence>
<dbReference type="Proteomes" id="UP001240171">
    <property type="component" value="Unassembled WGS sequence"/>
</dbReference>
<evidence type="ECO:0000313" key="8">
    <source>
        <dbReference type="EMBL" id="MDO7905126.1"/>
    </source>
</evidence>
<organism evidence="8 9">
    <name type="scientific">Paenibacillus lacisoli</name>
    <dbReference type="NCBI Taxonomy" id="3064525"/>
    <lineage>
        <taxon>Bacteria</taxon>
        <taxon>Bacillati</taxon>
        <taxon>Bacillota</taxon>
        <taxon>Bacilli</taxon>
        <taxon>Bacillales</taxon>
        <taxon>Paenibacillaceae</taxon>
        <taxon>Paenibacillus</taxon>
    </lineage>
</organism>
<dbReference type="PANTHER" id="PTHR33495">
    <property type="entry name" value="ANTI-SIGMA FACTOR ANTAGONIST TM_1081-RELATED-RELATED"/>
    <property type="match status" value="1"/>
</dbReference>
<dbReference type="Gene3D" id="3.30.750.24">
    <property type="entry name" value="STAS domain"/>
    <property type="match status" value="1"/>
</dbReference>
<dbReference type="RefSeq" id="WP_305022310.1">
    <property type="nucleotide sequence ID" value="NZ_JAUQTB010000001.1"/>
</dbReference>
<evidence type="ECO:0000256" key="5">
    <source>
        <dbReference type="ARBA" id="ARBA00022969"/>
    </source>
</evidence>
<feature type="domain" description="STAS" evidence="7">
    <location>
        <begin position="3"/>
        <end position="113"/>
    </location>
</feature>
<dbReference type="SUPFAM" id="SSF52091">
    <property type="entry name" value="SpoIIaa-like"/>
    <property type="match status" value="1"/>
</dbReference>
<keyword evidence="9" id="KW-1185">Reference proteome</keyword>
<dbReference type="InterPro" id="IPR002645">
    <property type="entry name" value="STAS_dom"/>
</dbReference>
<keyword evidence="4" id="KW-0597">Phosphoprotein</keyword>